<evidence type="ECO:0000313" key="2">
    <source>
        <dbReference type="EMBL" id="ASV88096.1"/>
    </source>
</evidence>
<keyword evidence="1" id="KW-0812">Transmembrane</keyword>
<accession>A0A248UN85</accession>
<dbReference type="RefSeq" id="WP_095448637.1">
    <property type="nucleotide sequence ID" value="NZ_CP022605.1"/>
</dbReference>
<feature type="transmembrane region" description="Helical" evidence="1">
    <location>
        <begin position="895"/>
        <end position="917"/>
    </location>
</feature>
<sequence length="1030" mass="110251">MTSNISAWAIRKPVPTIVLFIVLTLAGWIAFTKLPINANPNVTFPIVTVMVTQPSAAPSEMETQVTRRVEGAVSGIAGVKHIRSSIADGVSTTTVEFKIGIDPDRATNDVREAVTQIRADLPQSIQEPVISRVDVDGTAILYYMVSASQVSPVDLSWFVEDTITRELLTVPGVQKVQRLGGVNREIRISLKPDRLHALGVSADQINTALRDLNVNVPSGRGNIGDREQSVRTIASARTVDDLARLTISLPGGRWIPLREIATLEDGPSEPRGFARLDGKPVVGFSISRAKGYSDTSVADAVTARLAEIQKAHPELKLTELISTVEYTLQSYDNAMSALIEGAILTVVVVFLFLWNWRATLIAAVAMPLSILPTFFAMEMLGFTLNSISLLALTLVIGILVDDAIVEIENIERHVHMGKRPYIAALEASDAIGLAVVATTLTIVAIFAPVSFIGGAVGQYFKQFGLTVAIAVLISLAVARLLTPLMAAYLLQPVGAAHHNAGESRLGRWYLGVLGWTLDHRKITFALVAAIFAGSIYLMALLPAGFLPEGDSNLSQVKVTLAPGTRLEETAEVSDRIVTQLLERAEVKDVLATTNDAVSDFELLIKLKPRSERPISRKEFEAAVRPIFTAAPDIQFTFLNDNGGKEVSVTLAGNNGEELTRAARKLEAEMRQLPQLANVVSTEPLAAPELHVKPRFDEAARLGVSPAAIGTVARIATLGETDSNSAQFNLGERQIPIRVRLEGAVRSNLDTLRSLKVGAASGKAVPLASVADISFGTAESRVERLDRKRLVQLEANLNNGATLGSAMAAISVLPAYMDLPAGVSQIEYGDAESMNEMFVNFGLALLTGILMVLAVLVLLFKDFLQPLTILIALPLSIGGAALALLVYGAALDLSSVIGILMLMGIVCKNSILMVDFAIECRREGLDRRSALLKAGITRVRPIIMTTIAMVAGMVPAAIGTGGDAAFRAPMAIAVIGGLIASTALSLIFVPVMFTAMDDLNNWLGGKLKKLTSVTQEDHALGEQVLNKQELG</sequence>
<proteinExistence type="predicted"/>
<dbReference type="Gene3D" id="3.30.70.1440">
    <property type="entry name" value="Multidrug efflux transporter AcrB pore domain"/>
    <property type="match status" value="1"/>
</dbReference>
<dbReference type="GO" id="GO:0005886">
    <property type="term" value="C:plasma membrane"/>
    <property type="evidence" value="ECO:0007669"/>
    <property type="project" value="TreeGrafter"/>
</dbReference>
<dbReference type="EMBL" id="CP022605">
    <property type="protein sequence ID" value="ASV88096.1"/>
    <property type="molecule type" value="Genomic_DNA"/>
</dbReference>
<dbReference type="Gene3D" id="3.30.2090.10">
    <property type="entry name" value="Multidrug efflux transporter AcrB TolC docking domain, DN and DC subdomains"/>
    <property type="match status" value="2"/>
</dbReference>
<dbReference type="OrthoDB" id="9806532at2"/>
<gene>
    <name evidence="2" type="ORF">CES85_3582</name>
</gene>
<protein>
    <submittedName>
        <fullName evidence="2">AcrB/AcrD/AcrF family protein</fullName>
    </submittedName>
</protein>
<dbReference type="SUPFAM" id="SSF82693">
    <property type="entry name" value="Multidrug efflux transporter AcrB pore domain, PN1, PN2, PC1 and PC2 subdomains"/>
    <property type="match status" value="3"/>
</dbReference>
<dbReference type="AlphaFoldDB" id="A0A248UN85"/>
<evidence type="ECO:0000313" key="3">
    <source>
        <dbReference type="Proteomes" id="UP000215256"/>
    </source>
</evidence>
<evidence type="ECO:0000256" key="1">
    <source>
        <dbReference type="SAM" id="Phobius"/>
    </source>
</evidence>
<feature type="transmembrane region" description="Helical" evidence="1">
    <location>
        <begin position="836"/>
        <end position="859"/>
    </location>
</feature>
<dbReference type="Gene3D" id="3.30.70.1320">
    <property type="entry name" value="Multidrug efflux transporter AcrB pore domain like"/>
    <property type="match status" value="1"/>
</dbReference>
<dbReference type="Gene3D" id="3.30.70.1430">
    <property type="entry name" value="Multidrug efflux transporter AcrB pore domain"/>
    <property type="match status" value="2"/>
</dbReference>
<dbReference type="KEGG" id="och:CES85_3582"/>
<feature type="transmembrane region" description="Helical" evidence="1">
    <location>
        <begin position="938"/>
        <end position="957"/>
    </location>
</feature>
<name>A0A248UN85_9HYPH</name>
<dbReference type="SUPFAM" id="SSF82866">
    <property type="entry name" value="Multidrug efflux transporter AcrB transmembrane domain"/>
    <property type="match status" value="2"/>
</dbReference>
<feature type="transmembrane region" description="Helical" evidence="1">
    <location>
        <begin position="337"/>
        <end position="354"/>
    </location>
</feature>
<dbReference type="InterPro" id="IPR027463">
    <property type="entry name" value="AcrB_DN_DC_subdom"/>
</dbReference>
<feature type="transmembrane region" description="Helical" evidence="1">
    <location>
        <begin position="522"/>
        <end position="546"/>
    </location>
</feature>
<reference evidence="2 3" key="1">
    <citation type="submission" date="2017-07" db="EMBL/GenBank/DDBJ databases">
        <title>Phylogenetic study on the rhizospheric bacterium Ochrobactrum sp. A44.</title>
        <authorList>
            <person name="Krzyzanowska D.M."/>
            <person name="Ossowicki A."/>
            <person name="Rajewska M."/>
            <person name="Maciag T."/>
            <person name="Kaczynski Z."/>
            <person name="Czerwicka M."/>
            <person name="Jafra S."/>
        </authorList>
    </citation>
    <scope>NUCLEOTIDE SEQUENCE [LARGE SCALE GENOMIC DNA]</scope>
    <source>
        <strain evidence="2 3">A44</strain>
        <plasmid evidence="2 3">unnamed1</plasmid>
    </source>
</reference>
<dbReference type="Proteomes" id="UP000215256">
    <property type="component" value="Plasmid unnamed1"/>
</dbReference>
<organism evidence="2 3">
    <name type="scientific">Ochrobactrum quorumnocens</name>
    <dbReference type="NCBI Taxonomy" id="271865"/>
    <lineage>
        <taxon>Bacteria</taxon>
        <taxon>Pseudomonadati</taxon>
        <taxon>Pseudomonadota</taxon>
        <taxon>Alphaproteobacteria</taxon>
        <taxon>Hyphomicrobiales</taxon>
        <taxon>Brucellaceae</taxon>
        <taxon>Brucella/Ochrobactrum group</taxon>
        <taxon>Ochrobactrum</taxon>
    </lineage>
</organism>
<feature type="transmembrane region" description="Helical" evidence="1">
    <location>
        <begin position="360"/>
        <end position="377"/>
    </location>
</feature>
<dbReference type="SUPFAM" id="SSF82714">
    <property type="entry name" value="Multidrug efflux transporter AcrB TolC docking domain, DN and DC subdomains"/>
    <property type="match status" value="2"/>
</dbReference>
<feature type="transmembrane region" description="Helical" evidence="1">
    <location>
        <begin position="969"/>
        <end position="992"/>
    </location>
</feature>
<feature type="transmembrane region" description="Helical" evidence="1">
    <location>
        <begin position="389"/>
        <end position="410"/>
    </location>
</feature>
<dbReference type="PANTHER" id="PTHR32063:SF77">
    <property type="entry name" value="ACR FAMILY TRANSPORT PROTEIN"/>
    <property type="match status" value="1"/>
</dbReference>
<dbReference type="InterPro" id="IPR001036">
    <property type="entry name" value="Acrflvin-R"/>
</dbReference>
<keyword evidence="2" id="KW-0614">Plasmid</keyword>
<dbReference type="PANTHER" id="PTHR32063">
    <property type="match status" value="1"/>
</dbReference>
<feature type="transmembrane region" description="Helical" evidence="1">
    <location>
        <begin position="12"/>
        <end position="31"/>
    </location>
</feature>
<feature type="transmembrane region" description="Helical" evidence="1">
    <location>
        <begin position="866"/>
        <end position="889"/>
    </location>
</feature>
<keyword evidence="1" id="KW-0472">Membrane</keyword>
<dbReference type="GO" id="GO:0042910">
    <property type="term" value="F:xenobiotic transmembrane transporter activity"/>
    <property type="evidence" value="ECO:0007669"/>
    <property type="project" value="TreeGrafter"/>
</dbReference>
<feature type="transmembrane region" description="Helical" evidence="1">
    <location>
        <begin position="430"/>
        <end position="451"/>
    </location>
</feature>
<feature type="transmembrane region" description="Helical" evidence="1">
    <location>
        <begin position="463"/>
        <end position="482"/>
    </location>
</feature>
<dbReference type="PRINTS" id="PR00702">
    <property type="entry name" value="ACRIFLAVINRP"/>
</dbReference>
<dbReference type="Pfam" id="PF00873">
    <property type="entry name" value="ACR_tran"/>
    <property type="match status" value="1"/>
</dbReference>
<geneLocation type="plasmid" evidence="2 3">
    <name>unnamed1</name>
</geneLocation>
<dbReference type="Gene3D" id="1.20.1640.10">
    <property type="entry name" value="Multidrug efflux transporter AcrB transmembrane domain"/>
    <property type="match status" value="2"/>
</dbReference>
<keyword evidence="1" id="KW-1133">Transmembrane helix</keyword>